<dbReference type="Gene3D" id="1.10.10.60">
    <property type="entry name" value="Homeodomain-like"/>
    <property type="match status" value="1"/>
</dbReference>
<dbReference type="Pfam" id="PF00249">
    <property type="entry name" value="Myb_DNA-binding"/>
    <property type="match status" value="1"/>
</dbReference>
<dbReference type="GO" id="GO:0003677">
    <property type="term" value="F:DNA binding"/>
    <property type="evidence" value="ECO:0007669"/>
    <property type="project" value="UniProtKB-KW"/>
</dbReference>
<evidence type="ECO:0000256" key="3">
    <source>
        <dbReference type="ARBA" id="ARBA00023163"/>
    </source>
</evidence>
<organism evidence="7 8">
    <name type="scientific">Acorus gramineus</name>
    <name type="common">Dwarf sweet flag</name>
    <dbReference type="NCBI Taxonomy" id="55184"/>
    <lineage>
        <taxon>Eukaryota</taxon>
        <taxon>Viridiplantae</taxon>
        <taxon>Streptophyta</taxon>
        <taxon>Embryophyta</taxon>
        <taxon>Tracheophyta</taxon>
        <taxon>Spermatophyta</taxon>
        <taxon>Magnoliopsida</taxon>
        <taxon>Liliopsida</taxon>
        <taxon>Acoraceae</taxon>
        <taxon>Acorus</taxon>
    </lineage>
</organism>
<keyword evidence="2" id="KW-0238">DNA-binding</keyword>
<gene>
    <name evidence="7" type="ORF">QJS04_geneDACA000848</name>
</gene>
<dbReference type="InterPro" id="IPR006447">
    <property type="entry name" value="Myb_dom_plants"/>
</dbReference>
<dbReference type="InterPro" id="IPR001005">
    <property type="entry name" value="SANT/Myb"/>
</dbReference>
<evidence type="ECO:0000259" key="6">
    <source>
        <dbReference type="PROSITE" id="PS51294"/>
    </source>
</evidence>
<comment type="caution">
    <text evidence="7">The sequence shown here is derived from an EMBL/GenBank/DDBJ whole genome shotgun (WGS) entry which is preliminary data.</text>
</comment>
<dbReference type="SUPFAM" id="SSF46689">
    <property type="entry name" value="Homeodomain-like"/>
    <property type="match status" value="1"/>
</dbReference>
<sequence length="547" mass="59633">MSVKRKGEGVMETMVEILDDDEEEEDDERSMESSGNGGRGSSSSSSSKFKKKKKQRLSFDLNEGASEEEYGSMTEVEEGGGGSSSNNSTTGGGGGVCGAVDGDGDGGGGDHDGGSVGRTTSAVRQYCRSKMPRLRWTPDLHLSFVHAVERLGGQDRATPKLVLQLMNVRGLSIAHVKSHLQMYRSKKLDDLGQENSTASSVVSPAAMTQLIRGSNVGRDMFYNNRQGSLRLLYLMNNGGHFGARLQEPPDRFHSLLHHRTSLQLLNMRQDSFRPQEWPFNHLMAAARESSGMDQCPTKSLIHDMICNKDRKPLVSHLLHMNEAITRGSGNTRQPSTFTNERAWPNLEAFKNSSGVNSKSLSAGNIDWIGSSSHPLSLAIPNNGLDSVDAKNNSFSVRTESGGLNINENNTFHPPSNQFESPYHHEKQPGTLWGKTAKSKSADLEEIKMFKMKETSDQFPNLQLSICSNLGGIGADAINKEGDSELKLSLHPPMSMPKENFGETINGTVTAKSDFLFLKKDSNNSSCNKRAAKGLSTLDLTMSIGTLE</sequence>
<keyword evidence="3" id="KW-0804">Transcription</keyword>
<dbReference type="PROSITE" id="PS51294">
    <property type="entry name" value="HTH_MYB"/>
    <property type="match status" value="1"/>
</dbReference>
<evidence type="ECO:0000256" key="4">
    <source>
        <dbReference type="ARBA" id="ARBA00023242"/>
    </source>
</evidence>
<keyword evidence="8" id="KW-1185">Reference proteome</keyword>
<dbReference type="PANTHER" id="PTHR31314:SF164">
    <property type="entry name" value="HTH MYB-TYPE DOMAIN-CONTAINING PROTEIN"/>
    <property type="match status" value="1"/>
</dbReference>
<proteinExistence type="predicted"/>
<keyword evidence="4" id="KW-0539">Nucleus</keyword>
<accession>A0AAV9BG67</accession>
<dbReference type="NCBIfam" id="TIGR01557">
    <property type="entry name" value="myb_SHAQKYF"/>
    <property type="match status" value="1"/>
</dbReference>
<protein>
    <submittedName>
        <fullName evidence="7">Myb family transcription factor</fullName>
    </submittedName>
</protein>
<evidence type="ECO:0000313" key="8">
    <source>
        <dbReference type="Proteomes" id="UP001179952"/>
    </source>
</evidence>
<dbReference type="Proteomes" id="UP001179952">
    <property type="component" value="Unassembled WGS sequence"/>
</dbReference>
<keyword evidence="1" id="KW-0805">Transcription regulation</keyword>
<evidence type="ECO:0000256" key="1">
    <source>
        <dbReference type="ARBA" id="ARBA00023015"/>
    </source>
</evidence>
<feature type="region of interest" description="Disordered" evidence="5">
    <location>
        <begin position="1"/>
        <end position="118"/>
    </location>
</feature>
<dbReference type="InterPro" id="IPR017930">
    <property type="entry name" value="Myb_dom"/>
</dbReference>
<dbReference type="PANTHER" id="PTHR31314">
    <property type="entry name" value="MYB FAMILY TRANSCRIPTION FACTOR PHL7-LIKE"/>
    <property type="match status" value="1"/>
</dbReference>
<feature type="compositionally biased region" description="Acidic residues" evidence="5">
    <location>
        <begin position="17"/>
        <end position="29"/>
    </location>
</feature>
<feature type="domain" description="HTH myb-type" evidence="6">
    <location>
        <begin position="128"/>
        <end position="188"/>
    </location>
</feature>
<dbReference type="InterPro" id="IPR009057">
    <property type="entry name" value="Homeodomain-like_sf"/>
</dbReference>
<dbReference type="GO" id="GO:0003700">
    <property type="term" value="F:DNA-binding transcription factor activity"/>
    <property type="evidence" value="ECO:0007669"/>
    <property type="project" value="InterPro"/>
</dbReference>
<feature type="compositionally biased region" description="Acidic residues" evidence="5">
    <location>
        <begin position="65"/>
        <end position="78"/>
    </location>
</feature>
<evidence type="ECO:0000256" key="5">
    <source>
        <dbReference type="SAM" id="MobiDB-lite"/>
    </source>
</evidence>
<dbReference type="FunFam" id="1.10.10.60:FF:000002">
    <property type="entry name" value="Myb family transcription factor"/>
    <property type="match status" value="1"/>
</dbReference>
<evidence type="ECO:0000313" key="7">
    <source>
        <dbReference type="EMBL" id="KAK1275092.1"/>
    </source>
</evidence>
<name>A0AAV9BG67_ACOGR</name>
<evidence type="ECO:0000256" key="2">
    <source>
        <dbReference type="ARBA" id="ARBA00023125"/>
    </source>
</evidence>
<dbReference type="InterPro" id="IPR046955">
    <property type="entry name" value="PHR1-like"/>
</dbReference>
<dbReference type="EMBL" id="JAUJYN010000003">
    <property type="protein sequence ID" value="KAK1275092.1"/>
    <property type="molecule type" value="Genomic_DNA"/>
</dbReference>
<reference evidence="7" key="2">
    <citation type="submission" date="2023-06" db="EMBL/GenBank/DDBJ databases">
        <authorList>
            <person name="Ma L."/>
            <person name="Liu K.-W."/>
            <person name="Li Z."/>
            <person name="Hsiao Y.-Y."/>
            <person name="Qi Y."/>
            <person name="Fu T."/>
            <person name="Tang G."/>
            <person name="Zhang D."/>
            <person name="Sun W.-H."/>
            <person name="Liu D.-K."/>
            <person name="Li Y."/>
            <person name="Chen G.-Z."/>
            <person name="Liu X.-D."/>
            <person name="Liao X.-Y."/>
            <person name="Jiang Y.-T."/>
            <person name="Yu X."/>
            <person name="Hao Y."/>
            <person name="Huang J."/>
            <person name="Zhao X.-W."/>
            <person name="Ke S."/>
            <person name="Chen Y.-Y."/>
            <person name="Wu W.-L."/>
            <person name="Hsu J.-L."/>
            <person name="Lin Y.-F."/>
            <person name="Huang M.-D."/>
            <person name="Li C.-Y."/>
            <person name="Huang L."/>
            <person name="Wang Z.-W."/>
            <person name="Zhao X."/>
            <person name="Zhong W.-Y."/>
            <person name="Peng D.-H."/>
            <person name="Ahmad S."/>
            <person name="Lan S."/>
            <person name="Zhang J.-S."/>
            <person name="Tsai W.-C."/>
            <person name="Van De Peer Y."/>
            <person name="Liu Z.-J."/>
        </authorList>
    </citation>
    <scope>NUCLEOTIDE SEQUENCE</scope>
    <source>
        <strain evidence="7">SCP</strain>
        <tissue evidence="7">Leaves</tissue>
    </source>
</reference>
<reference evidence="7" key="1">
    <citation type="journal article" date="2023" name="Nat. Commun.">
        <title>Diploid and tetraploid genomes of Acorus and the evolution of monocots.</title>
        <authorList>
            <person name="Ma L."/>
            <person name="Liu K.W."/>
            <person name="Li Z."/>
            <person name="Hsiao Y.Y."/>
            <person name="Qi Y."/>
            <person name="Fu T."/>
            <person name="Tang G.D."/>
            <person name="Zhang D."/>
            <person name="Sun W.H."/>
            <person name="Liu D.K."/>
            <person name="Li Y."/>
            <person name="Chen G.Z."/>
            <person name="Liu X.D."/>
            <person name="Liao X.Y."/>
            <person name="Jiang Y.T."/>
            <person name="Yu X."/>
            <person name="Hao Y."/>
            <person name="Huang J."/>
            <person name="Zhao X.W."/>
            <person name="Ke S."/>
            <person name="Chen Y.Y."/>
            <person name="Wu W.L."/>
            <person name="Hsu J.L."/>
            <person name="Lin Y.F."/>
            <person name="Huang M.D."/>
            <person name="Li C.Y."/>
            <person name="Huang L."/>
            <person name="Wang Z.W."/>
            <person name="Zhao X."/>
            <person name="Zhong W.Y."/>
            <person name="Peng D.H."/>
            <person name="Ahmad S."/>
            <person name="Lan S."/>
            <person name="Zhang J.S."/>
            <person name="Tsai W.C."/>
            <person name="Van de Peer Y."/>
            <person name="Liu Z.J."/>
        </authorList>
    </citation>
    <scope>NUCLEOTIDE SEQUENCE</scope>
    <source>
        <strain evidence="7">SCP</strain>
    </source>
</reference>
<dbReference type="AlphaFoldDB" id="A0AAV9BG67"/>